<dbReference type="KEGG" id="slom:PXH66_04395"/>
<accession>A0AAF0CQ99</accession>
<keyword evidence="3" id="KW-0012">Acyltransferase</keyword>
<gene>
    <name evidence="4" type="ORF">PXH66_04395</name>
</gene>
<dbReference type="InterPro" id="IPR042122">
    <property type="entry name" value="Ser_AcTrfase_N_sf"/>
</dbReference>
<protein>
    <submittedName>
        <fullName evidence="4">Serine O-acetyltransferase</fullName>
    </submittedName>
</protein>
<keyword evidence="2" id="KW-0808">Transferase</keyword>
<dbReference type="CDD" id="cd03354">
    <property type="entry name" value="LbH_SAT"/>
    <property type="match status" value="1"/>
</dbReference>
<dbReference type="AlphaFoldDB" id="A0AAF0CQ99"/>
<evidence type="ECO:0000256" key="2">
    <source>
        <dbReference type="ARBA" id="ARBA00022679"/>
    </source>
</evidence>
<evidence type="ECO:0000313" key="4">
    <source>
        <dbReference type="EMBL" id="WED66086.1"/>
    </source>
</evidence>
<dbReference type="Gene3D" id="2.160.10.10">
    <property type="entry name" value="Hexapeptide repeat proteins"/>
    <property type="match status" value="1"/>
</dbReference>
<dbReference type="EMBL" id="CP119075">
    <property type="protein sequence ID" value="WED66086.1"/>
    <property type="molecule type" value="Genomic_DNA"/>
</dbReference>
<dbReference type="GO" id="GO:0016746">
    <property type="term" value="F:acyltransferase activity"/>
    <property type="evidence" value="ECO:0007669"/>
    <property type="project" value="UniProtKB-KW"/>
</dbReference>
<reference evidence="4" key="1">
    <citation type="submission" date="2023-03" db="EMBL/GenBank/DDBJ databases">
        <title>Lomoglobus Profundus gen. nov., sp. nov., a novel member of the phylum Verrucomicrobia, isolated from deep-marine sediment of South China Sea.</title>
        <authorList>
            <person name="Ahmad T."/>
            <person name="Ishaq S.E."/>
            <person name="Wang F."/>
        </authorList>
    </citation>
    <scope>NUCLEOTIDE SEQUENCE</scope>
    <source>
        <strain evidence="4">LMO-M01</strain>
    </source>
</reference>
<dbReference type="Proteomes" id="UP001218638">
    <property type="component" value="Chromosome"/>
</dbReference>
<evidence type="ECO:0000256" key="1">
    <source>
        <dbReference type="ARBA" id="ARBA00022605"/>
    </source>
</evidence>
<dbReference type="PANTHER" id="PTHR42811">
    <property type="entry name" value="SERINE ACETYLTRANSFERASE"/>
    <property type="match status" value="1"/>
</dbReference>
<name>A0AAF0CQ99_9BACT</name>
<dbReference type="RefSeq" id="WP_330931276.1">
    <property type="nucleotide sequence ID" value="NZ_CP119075.1"/>
</dbReference>
<dbReference type="Gene3D" id="1.10.3130.10">
    <property type="entry name" value="serine acetyltransferase, domain 1"/>
    <property type="match status" value="1"/>
</dbReference>
<keyword evidence="1" id="KW-0028">Amino-acid biosynthesis</keyword>
<dbReference type="SUPFAM" id="SSF51161">
    <property type="entry name" value="Trimeric LpxA-like enzymes"/>
    <property type="match status" value="1"/>
</dbReference>
<dbReference type="InterPro" id="IPR011004">
    <property type="entry name" value="Trimer_LpxA-like_sf"/>
</dbReference>
<sequence>MTLDDIQRDLLASYENQGGINHIDGSNLPSDQSVNWLAAEIMHLIFPGFFEHKALAKSDVPAITAARLKAVCQRLEAEVAKALKFANDPDPVPHAEEIACALLQKLPSLRDVCQTDVQAAYEGDPAARSVEEIIVAYPCVLVISLQRVAHELYLLKVPLLPRMLTEYAHERTGTDIHPGAQIGSHFFIDHCTGVVIGETARIGNHVKIYQNVTLGAKSFELDENGNPVKGVKRHPDIEDHVTVYPSATILGGKTVIGRNSIIGSNVWLMKSVPADSIVYYEGDRTSVVRNQADRKKKNEPEVEGLDWSI</sequence>
<dbReference type="InterPro" id="IPR045304">
    <property type="entry name" value="LbH_SAT"/>
</dbReference>
<evidence type="ECO:0000313" key="5">
    <source>
        <dbReference type="Proteomes" id="UP001218638"/>
    </source>
</evidence>
<organism evidence="4 5">
    <name type="scientific">Synoicihabitans lomoniglobus</name>
    <dbReference type="NCBI Taxonomy" id="2909285"/>
    <lineage>
        <taxon>Bacteria</taxon>
        <taxon>Pseudomonadati</taxon>
        <taxon>Verrucomicrobiota</taxon>
        <taxon>Opitutia</taxon>
        <taxon>Opitutales</taxon>
        <taxon>Opitutaceae</taxon>
        <taxon>Synoicihabitans</taxon>
    </lineage>
</organism>
<dbReference type="GO" id="GO:0008652">
    <property type="term" value="P:amino acid biosynthetic process"/>
    <property type="evidence" value="ECO:0007669"/>
    <property type="project" value="UniProtKB-KW"/>
</dbReference>
<proteinExistence type="predicted"/>
<evidence type="ECO:0000256" key="3">
    <source>
        <dbReference type="ARBA" id="ARBA00023315"/>
    </source>
</evidence>
<keyword evidence="5" id="KW-1185">Reference proteome</keyword>